<evidence type="ECO:0000313" key="13">
    <source>
        <dbReference type="EMBL" id="CAF1024344.1"/>
    </source>
</evidence>
<keyword evidence="3 9" id="KW-0812">Transmembrane</keyword>
<feature type="region of interest" description="Disordered" evidence="8">
    <location>
        <begin position="94"/>
        <end position="116"/>
    </location>
</feature>
<reference evidence="13" key="1">
    <citation type="submission" date="2021-02" db="EMBL/GenBank/DDBJ databases">
        <authorList>
            <person name="Nowell W R."/>
        </authorList>
    </citation>
    <scope>NUCLEOTIDE SEQUENCE</scope>
</reference>
<keyword evidence="2" id="KW-0813">Transport</keyword>
<feature type="compositionally biased region" description="Polar residues" evidence="8">
    <location>
        <begin position="97"/>
        <end position="109"/>
    </location>
</feature>
<feature type="transmembrane region" description="Helical" evidence="9">
    <location>
        <begin position="757"/>
        <end position="777"/>
    </location>
</feature>
<dbReference type="GO" id="GO:0005261">
    <property type="term" value="F:monoatomic cation channel activity"/>
    <property type="evidence" value="ECO:0007669"/>
    <property type="project" value="TreeGrafter"/>
</dbReference>
<feature type="domain" description="TRPM-like" evidence="12">
    <location>
        <begin position="486"/>
        <end position="654"/>
    </location>
</feature>
<feature type="transmembrane region" description="Helical" evidence="9">
    <location>
        <begin position="873"/>
        <end position="895"/>
    </location>
</feature>
<evidence type="ECO:0000256" key="8">
    <source>
        <dbReference type="SAM" id="MobiDB-lite"/>
    </source>
</evidence>
<dbReference type="PANTHER" id="PTHR13800:SF1">
    <property type="entry name" value="TRANSIENT RECEPTOR POTENTIAL CATION CHANNEL TRPM"/>
    <property type="match status" value="1"/>
</dbReference>
<evidence type="ECO:0000256" key="9">
    <source>
        <dbReference type="SAM" id="Phobius"/>
    </source>
</evidence>
<feature type="transmembrane region" description="Helical" evidence="9">
    <location>
        <begin position="789"/>
        <end position="810"/>
    </location>
</feature>
<comment type="subcellular location">
    <subcellularLocation>
        <location evidence="1">Membrane</location>
        <topology evidence="1">Multi-pass membrane protein</topology>
    </subcellularLocation>
</comment>
<feature type="transmembrane region" description="Helical" evidence="9">
    <location>
        <begin position="901"/>
        <end position="918"/>
    </location>
</feature>
<comment type="caution">
    <text evidence="13">The sequence shown here is derived from an EMBL/GenBank/DDBJ whole genome shotgun (WGS) entry which is preliminary data.</text>
</comment>
<evidence type="ECO:0000256" key="7">
    <source>
        <dbReference type="ARBA" id="ARBA00023303"/>
    </source>
</evidence>
<evidence type="ECO:0000256" key="5">
    <source>
        <dbReference type="ARBA" id="ARBA00023065"/>
    </source>
</evidence>
<dbReference type="Pfam" id="PF25508">
    <property type="entry name" value="TRPM2"/>
    <property type="match status" value="1"/>
</dbReference>
<evidence type="ECO:0000256" key="1">
    <source>
        <dbReference type="ARBA" id="ARBA00004141"/>
    </source>
</evidence>
<evidence type="ECO:0000256" key="4">
    <source>
        <dbReference type="ARBA" id="ARBA00022989"/>
    </source>
</evidence>
<feature type="transmembrane region" description="Helical" evidence="9">
    <location>
        <begin position="680"/>
        <end position="697"/>
    </location>
</feature>
<evidence type="ECO:0000256" key="3">
    <source>
        <dbReference type="ARBA" id="ARBA00022692"/>
    </source>
</evidence>
<name>A0A814IGR9_9BILA</name>
<dbReference type="Pfam" id="PF00520">
    <property type="entry name" value="Ion_trans"/>
    <property type="match status" value="1"/>
</dbReference>
<evidence type="ECO:0000259" key="12">
    <source>
        <dbReference type="Pfam" id="PF25508"/>
    </source>
</evidence>
<feature type="transmembrane region" description="Helical" evidence="9">
    <location>
        <begin position="979"/>
        <end position="1000"/>
    </location>
</feature>
<feature type="domain" description="TRPM SLOG" evidence="11">
    <location>
        <begin position="1"/>
        <end position="217"/>
    </location>
</feature>
<dbReference type="EMBL" id="CAJNOG010000160">
    <property type="protein sequence ID" value="CAF1024344.1"/>
    <property type="molecule type" value="Genomic_DNA"/>
</dbReference>
<dbReference type="GO" id="GO:0030001">
    <property type="term" value="P:metal ion transport"/>
    <property type="evidence" value="ECO:0007669"/>
    <property type="project" value="TreeGrafter"/>
</dbReference>
<dbReference type="Proteomes" id="UP000663845">
    <property type="component" value="Unassembled WGS sequence"/>
</dbReference>
<dbReference type="InterPro" id="IPR005821">
    <property type="entry name" value="Ion_trans_dom"/>
</dbReference>
<dbReference type="AlphaFoldDB" id="A0A814IGR9"/>
<dbReference type="InterPro" id="IPR057366">
    <property type="entry name" value="TRPM-like"/>
</dbReference>
<feature type="compositionally biased region" description="Basic and acidic residues" evidence="8">
    <location>
        <begin position="1120"/>
        <end position="1134"/>
    </location>
</feature>
<keyword evidence="7" id="KW-0407">Ion channel</keyword>
<dbReference type="InterPro" id="IPR050927">
    <property type="entry name" value="TRPM"/>
</dbReference>
<evidence type="ECO:0000259" key="10">
    <source>
        <dbReference type="Pfam" id="PF00520"/>
    </source>
</evidence>
<dbReference type="PANTHER" id="PTHR13800">
    <property type="entry name" value="TRANSIENT RECEPTOR POTENTIAL CATION CHANNEL, SUBFAMILY M, MEMBER 6"/>
    <property type="match status" value="1"/>
</dbReference>
<gene>
    <name evidence="13" type="ORF">JYZ213_LOCUS17244</name>
</gene>
<evidence type="ECO:0000256" key="6">
    <source>
        <dbReference type="ARBA" id="ARBA00023136"/>
    </source>
</evidence>
<keyword evidence="5" id="KW-0406">Ion transport</keyword>
<evidence type="ECO:0000313" key="14">
    <source>
        <dbReference type="Proteomes" id="UP000663845"/>
    </source>
</evidence>
<keyword evidence="4 9" id="KW-1133">Transmembrane helix</keyword>
<evidence type="ECO:0000256" key="2">
    <source>
        <dbReference type="ARBA" id="ARBA00022448"/>
    </source>
</evidence>
<feature type="transmembrane region" description="Helical" evidence="9">
    <location>
        <begin position="830"/>
        <end position="852"/>
    </location>
</feature>
<sequence>MEKPHIIMSIIGGAKYFVLTDQVETNFINSLIDVALKSKVWIFTNGFNVGIVQLVGRAIQTHNFTNVQKNLTTIGIAKWGCVKNLQQLKTGHDDVEQQTINNRKNTTQQSDHEETTGRIKGEQNLEINHSQYLLMDDGTVRKYDTENFRTRLIKQISQTESEGVLPIPCVTIVVEGGKDTIKNVYYDLKENIPVVIIDGSGRVADFLKRWLLYTEEEMNNNARHPDWVKPVGIDEFNDIEEPPTAILHQSRDSLNSNAFEKPELQSLFEKYQNRINEELEAMLTRDDADTVKSKQKEAPEHGINEKNETETLKYVLYCLQPAVRSQIIVFDLNSDNDLSEAIFRSICKVYHKPQSKQSKQLLELAMSWKSIDIAKELILQNSLENIHGKNELFIKALTKDLPNFVHEFIRMGVDPSEVFFPNDQCFSTNLKPNEYHSRYDFFIQKLYSTEAVNRPECLLVSVIESDPDVLDKCIDGTNILNSIIGKLIGDHMEHLYFDTYDDELEYRKLRDHTMYSDKSSQIEDGRSEQSSKSASREMAQDYIMRDLFLWAILMNYIDMAKVFLAHMKYRICAALIATKILKEYSRLVPYDEIKKSYIENASYFENYAINCIDLCQKNNSEDACEIVLRQIELFGNISCLQIAANADDKLFVSHSCCVQALNNIWYDKLYPDQSKKRNRAALFIGFLSLGVLAPVLVEYRKESEETKHKVLQAKLESHGINYYDSYPLEYPRITKYLGFNRYCHQLINFHLSLPTKYTYHCVQYCFFLLLFSYTLLFKFEPPTNNTPSIYWTEILTIILVSCMLIEEIHFFCNGDSLTFFGKVSSYFKHFFKQMSAVAFVLFYIGLILRFAYANSAENFNVARIIMAYDLEIWWLRSMSFIVVVPFLGPHLVAIGKMLKDLTFFMFIIAIVMIAYGVTSRSMAYYPNPELNGYDINFDGRGIFRQIIYPVYYFMYGNMGNETTYLDGYPDEGWSIATHVLLAFHMLFVNILLINLLIAMFSKRFDQVYDDTKTIWHYQSYLFTREYFDRPPFFPPISLFYNLYYLGRLFYSWVRRLRSKKSVDSHAKVFKIIPIRKEKEKTWYEFEGASSYEYAHMEIKASGSDSSKKNVNEDSSSVSIKVDHEKSKEDSNSAGKILEKVQEEINDMKKDVQSLLGFLPQRKRPNN</sequence>
<feature type="domain" description="Ion transport" evidence="10">
    <location>
        <begin position="762"/>
        <end position="1011"/>
    </location>
</feature>
<protein>
    <submittedName>
        <fullName evidence="13">Uncharacterized protein</fullName>
    </submittedName>
</protein>
<dbReference type="InterPro" id="IPR041491">
    <property type="entry name" value="TRPM_SLOG"/>
</dbReference>
<dbReference type="GO" id="GO:0005886">
    <property type="term" value="C:plasma membrane"/>
    <property type="evidence" value="ECO:0007669"/>
    <property type="project" value="TreeGrafter"/>
</dbReference>
<evidence type="ECO:0000259" key="11">
    <source>
        <dbReference type="Pfam" id="PF18139"/>
    </source>
</evidence>
<feature type="region of interest" description="Disordered" evidence="8">
    <location>
        <begin position="1103"/>
        <end position="1134"/>
    </location>
</feature>
<dbReference type="Pfam" id="PF18139">
    <property type="entry name" value="LSDAT_euk"/>
    <property type="match status" value="1"/>
</dbReference>
<keyword evidence="6 9" id="KW-0472">Membrane</keyword>
<organism evidence="13 14">
    <name type="scientific">Adineta steineri</name>
    <dbReference type="NCBI Taxonomy" id="433720"/>
    <lineage>
        <taxon>Eukaryota</taxon>
        <taxon>Metazoa</taxon>
        <taxon>Spiralia</taxon>
        <taxon>Gnathifera</taxon>
        <taxon>Rotifera</taxon>
        <taxon>Eurotatoria</taxon>
        <taxon>Bdelloidea</taxon>
        <taxon>Adinetida</taxon>
        <taxon>Adinetidae</taxon>
        <taxon>Adineta</taxon>
    </lineage>
</organism>
<accession>A0A814IGR9</accession>
<proteinExistence type="predicted"/>